<reference evidence="2" key="1">
    <citation type="submission" date="2013-08" db="EMBL/GenBank/DDBJ databases">
        <authorList>
            <person name="Mendez C."/>
            <person name="Richter M."/>
            <person name="Ferrer M."/>
            <person name="Sanchez J."/>
        </authorList>
    </citation>
    <scope>NUCLEOTIDE SEQUENCE</scope>
</reference>
<accession>T1BX38</accession>
<dbReference type="AlphaFoldDB" id="T1BX38"/>
<name>T1BX38_9ZZZZ</name>
<feature type="non-terminal residue" evidence="2">
    <location>
        <position position="195"/>
    </location>
</feature>
<comment type="caution">
    <text evidence="2">The sequence shown here is derived from an EMBL/GenBank/DDBJ whole genome shotgun (WGS) entry which is preliminary data.</text>
</comment>
<protein>
    <submittedName>
        <fullName evidence="2">dTDP-4-dehydrorhamnose reductase</fullName>
        <ecNumber evidence="2">1.1.1.133</ecNumber>
    </submittedName>
</protein>
<dbReference type="InterPro" id="IPR036291">
    <property type="entry name" value="NAD(P)-bd_dom_sf"/>
</dbReference>
<dbReference type="GO" id="GO:0019305">
    <property type="term" value="P:dTDP-rhamnose biosynthetic process"/>
    <property type="evidence" value="ECO:0007669"/>
    <property type="project" value="TreeGrafter"/>
</dbReference>
<dbReference type="EMBL" id="AUZY01005594">
    <property type="protein sequence ID" value="EQD58440.1"/>
    <property type="molecule type" value="Genomic_DNA"/>
</dbReference>
<sequence length="195" mass="21726">MKVLILGAAGQLGRALWESRPEELDCLAYDRGDLDLAARDAIEPAIRKAGPDILLNVAAYTAVDRAETETDIARAVNAEAPAELARIAVRDAIRLVHISTDFVFPGDRGRPWRPEDPLAPLNRYGESKALGETRIRSLAPDRSLIVRTGWVYAPWGRNFFLTVLRLLGEREELRVIDDQIGTPTSALTLARFIWR</sequence>
<dbReference type="InterPro" id="IPR005913">
    <property type="entry name" value="dTDP_dehydrorham_reduct"/>
</dbReference>
<dbReference type="Pfam" id="PF04321">
    <property type="entry name" value="RmlD_sub_bind"/>
    <property type="match status" value="1"/>
</dbReference>
<dbReference type="EC" id="1.1.1.133" evidence="2"/>
<dbReference type="PANTHER" id="PTHR10491:SF4">
    <property type="entry name" value="METHIONINE ADENOSYLTRANSFERASE 2 SUBUNIT BETA"/>
    <property type="match status" value="1"/>
</dbReference>
<feature type="domain" description="RmlD-like substrate binding" evidence="1">
    <location>
        <begin position="1"/>
        <end position="193"/>
    </location>
</feature>
<evidence type="ECO:0000259" key="1">
    <source>
        <dbReference type="Pfam" id="PF04321"/>
    </source>
</evidence>
<dbReference type="GO" id="GO:0005829">
    <property type="term" value="C:cytosol"/>
    <property type="evidence" value="ECO:0007669"/>
    <property type="project" value="TreeGrafter"/>
</dbReference>
<dbReference type="SUPFAM" id="SSF51735">
    <property type="entry name" value="NAD(P)-binding Rossmann-fold domains"/>
    <property type="match status" value="1"/>
</dbReference>
<reference evidence="2" key="2">
    <citation type="journal article" date="2014" name="ISME J.">
        <title>Microbial stratification in low pH oxic and suboxic macroscopic growths along an acid mine drainage.</title>
        <authorList>
            <person name="Mendez-Garcia C."/>
            <person name="Mesa V."/>
            <person name="Sprenger R.R."/>
            <person name="Richter M."/>
            <person name="Diez M.S."/>
            <person name="Solano J."/>
            <person name="Bargiela R."/>
            <person name="Golyshina O.V."/>
            <person name="Manteca A."/>
            <person name="Ramos J.L."/>
            <person name="Gallego J.R."/>
            <person name="Llorente I."/>
            <person name="Martins Dos Santos V.A."/>
            <person name="Jensen O.N."/>
            <person name="Pelaez A.I."/>
            <person name="Sanchez J."/>
            <person name="Ferrer M."/>
        </authorList>
    </citation>
    <scope>NUCLEOTIDE SEQUENCE</scope>
</reference>
<dbReference type="PANTHER" id="PTHR10491">
    <property type="entry name" value="DTDP-4-DEHYDRORHAMNOSE REDUCTASE"/>
    <property type="match status" value="1"/>
</dbReference>
<dbReference type="GO" id="GO:0008831">
    <property type="term" value="F:dTDP-4-dehydrorhamnose reductase activity"/>
    <property type="evidence" value="ECO:0007669"/>
    <property type="project" value="UniProtKB-EC"/>
</dbReference>
<proteinExistence type="predicted"/>
<dbReference type="InterPro" id="IPR029903">
    <property type="entry name" value="RmlD-like-bd"/>
</dbReference>
<gene>
    <name evidence="2" type="ORF">B1B_08547</name>
</gene>
<dbReference type="Gene3D" id="3.40.50.720">
    <property type="entry name" value="NAD(P)-binding Rossmann-like Domain"/>
    <property type="match status" value="1"/>
</dbReference>
<keyword evidence="2" id="KW-0560">Oxidoreductase</keyword>
<organism evidence="2">
    <name type="scientific">mine drainage metagenome</name>
    <dbReference type="NCBI Taxonomy" id="410659"/>
    <lineage>
        <taxon>unclassified sequences</taxon>
        <taxon>metagenomes</taxon>
        <taxon>ecological metagenomes</taxon>
    </lineage>
</organism>
<evidence type="ECO:0000313" key="2">
    <source>
        <dbReference type="EMBL" id="EQD58440.1"/>
    </source>
</evidence>
<dbReference type="CDD" id="cd05254">
    <property type="entry name" value="dTDP_HR_like_SDR_e"/>
    <property type="match status" value="1"/>
</dbReference>